<evidence type="ECO:0000313" key="11">
    <source>
        <dbReference type="Proteomes" id="UP001315686"/>
    </source>
</evidence>
<feature type="site" description="Catalytically relevant" evidence="6">
    <location>
        <position position="61"/>
    </location>
</feature>
<evidence type="ECO:0000256" key="7">
    <source>
        <dbReference type="PROSITE-ProRule" id="PRU00703"/>
    </source>
</evidence>
<feature type="domain" description="SIS" evidence="9">
    <location>
        <begin position="43"/>
        <end position="186"/>
    </location>
</feature>
<name>A0AAP2G487_9RHOB</name>
<feature type="domain" description="CBS" evidence="8">
    <location>
        <begin position="211"/>
        <end position="269"/>
    </location>
</feature>
<dbReference type="InterPro" id="IPR001347">
    <property type="entry name" value="SIS_dom"/>
</dbReference>
<dbReference type="InterPro" id="IPR046342">
    <property type="entry name" value="CBS_dom_sf"/>
</dbReference>
<comment type="similarity">
    <text evidence="1 4">Belongs to the SIS family. GutQ/KpsF subfamily.</text>
</comment>
<dbReference type="PANTHER" id="PTHR42745">
    <property type="match status" value="1"/>
</dbReference>
<dbReference type="GO" id="GO:0097367">
    <property type="term" value="F:carbohydrate derivative binding"/>
    <property type="evidence" value="ECO:0007669"/>
    <property type="project" value="InterPro"/>
</dbReference>
<evidence type="ECO:0000256" key="3">
    <source>
        <dbReference type="ARBA" id="ARBA00023122"/>
    </source>
</evidence>
<feature type="site" description="Catalytically relevant" evidence="6">
    <location>
        <position position="154"/>
    </location>
</feature>
<evidence type="ECO:0000256" key="6">
    <source>
        <dbReference type="PIRSR" id="PIRSR004692-3"/>
    </source>
</evidence>
<dbReference type="PROSITE" id="PS51464">
    <property type="entry name" value="SIS"/>
    <property type="match status" value="1"/>
</dbReference>
<dbReference type="Pfam" id="PF00571">
    <property type="entry name" value="CBS"/>
    <property type="match status" value="2"/>
</dbReference>
<dbReference type="InterPro" id="IPR000644">
    <property type="entry name" value="CBS_dom"/>
</dbReference>
<protein>
    <submittedName>
        <fullName evidence="10">KpsF/GutQ family sugar-phosphate isomerase</fullName>
    </submittedName>
</protein>
<organism evidence="10 11">
    <name type="scientific">Harenicola maris</name>
    <dbReference type="NCBI Taxonomy" id="2841044"/>
    <lineage>
        <taxon>Bacteria</taxon>
        <taxon>Pseudomonadati</taxon>
        <taxon>Pseudomonadota</taxon>
        <taxon>Alphaproteobacteria</taxon>
        <taxon>Rhodobacterales</taxon>
        <taxon>Paracoccaceae</taxon>
        <taxon>Harenicola</taxon>
    </lineage>
</organism>
<dbReference type="InterPro" id="IPR046348">
    <property type="entry name" value="SIS_dom_sf"/>
</dbReference>
<accession>A0AAP2G487</accession>
<evidence type="ECO:0000256" key="5">
    <source>
        <dbReference type="PIRSR" id="PIRSR004692-2"/>
    </source>
</evidence>
<keyword evidence="5" id="KW-0479">Metal-binding</keyword>
<dbReference type="Gene3D" id="3.10.580.10">
    <property type="entry name" value="CBS-domain"/>
    <property type="match status" value="1"/>
</dbReference>
<reference evidence="10 11" key="1">
    <citation type="journal article" date="2021" name="Arch. Microbiol.">
        <title>Harenicola maris gen. nov., sp. nov. isolated from the Sea of Japan shallow sediments.</title>
        <authorList>
            <person name="Romanenko L.A."/>
            <person name="Kurilenko V.V."/>
            <person name="Chernysheva N.Y."/>
            <person name="Tekutyeva L.A."/>
            <person name="Velansky P.V."/>
            <person name="Svetashev V.I."/>
            <person name="Isaeva M.P."/>
        </authorList>
    </citation>
    <scope>NUCLEOTIDE SEQUENCE [LARGE SCALE GENOMIC DNA]</scope>
    <source>
        <strain evidence="10 11">KMM 3653</strain>
    </source>
</reference>
<evidence type="ECO:0000256" key="4">
    <source>
        <dbReference type="PIRNR" id="PIRNR004692"/>
    </source>
</evidence>
<dbReference type="PIRSF" id="PIRSF004692">
    <property type="entry name" value="KdsD_KpsF"/>
    <property type="match status" value="1"/>
</dbReference>
<dbReference type="RefSeq" id="WP_327793856.1">
    <property type="nucleotide sequence ID" value="NZ_JADQAZ010000002.1"/>
</dbReference>
<dbReference type="GO" id="GO:0019146">
    <property type="term" value="F:arabinose-5-phosphate isomerase activity"/>
    <property type="evidence" value="ECO:0007669"/>
    <property type="project" value="UniProtKB-ARBA"/>
</dbReference>
<keyword evidence="10" id="KW-0413">Isomerase</keyword>
<sequence>MTETTDHSALIAEGRRVVEAEAEALRALGAAMDNGLGEPFASAVDMILAAKGRVIVSGMGKSGHIARKVAATLASTGTPAHFVHPAEASHGDLGMMATGDVALLLSNSGETTELADMIAYTRRFSINLIGIAGRAGSTLMQRSDVALLLPQVAEAGDSSFVPTTSTTMSLALGDALAMALMQHRRFTPAHFREFHPGGKLGAQLARVSDLMHQGESLPIVPSGTPMSEALLVISQKGFGVVGVTDEAHNLTGVVTDGDLRRHMSGLLDLTVDDVMTQQPSTIAVDALAEEALALMNTRKITCLFVTDGPRPVGILHIHDCLRAGIV</sequence>
<comment type="caution">
    <text evidence="10">The sequence shown here is derived from an EMBL/GenBank/DDBJ whole genome shotgun (WGS) entry which is preliminary data.</text>
</comment>
<dbReference type="PROSITE" id="PS51371">
    <property type="entry name" value="CBS"/>
    <property type="match status" value="2"/>
</dbReference>
<evidence type="ECO:0000259" key="8">
    <source>
        <dbReference type="PROSITE" id="PS51371"/>
    </source>
</evidence>
<dbReference type="FunFam" id="3.40.50.10490:FF:000011">
    <property type="entry name" value="Arabinose 5-phosphate isomerase"/>
    <property type="match status" value="1"/>
</dbReference>
<dbReference type="CDD" id="cd05014">
    <property type="entry name" value="SIS_Kpsf"/>
    <property type="match status" value="1"/>
</dbReference>
<dbReference type="InterPro" id="IPR004800">
    <property type="entry name" value="KdsD/KpsF-type"/>
</dbReference>
<dbReference type="Pfam" id="PF01380">
    <property type="entry name" value="SIS"/>
    <property type="match status" value="1"/>
</dbReference>
<dbReference type="Gene3D" id="3.40.50.10490">
    <property type="entry name" value="Glucose-6-phosphate isomerase like protein, domain 1"/>
    <property type="match status" value="1"/>
</dbReference>
<evidence type="ECO:0000256" key="2">
    <source>
        <dbReference type="ARBA" id="ARBA00022737"/>
    </source>
</evidence>
<keyword evidence="3 7" id="KW-0129">CBS domain</keyword>
<feature type="site" description="Catalytically relevant" evidence="6">
    <location>
        <position position="195"/>
    </location>
</feature>
<dbReference type="GO" id="GO:0005975">
    <property type="term" value="P:carbohydrate metabolic process"/>
    <property type="evidence" value="ECO:0007669"/>
    <property type="project" value="InterPro"/>
</dbReference>
<dbReference type="NCBIfam" id="TIGR00393">
    <property type="entry name" value="kpsF"/>
    <property type="match status" value="1"/>
</dbReference>
<keyword evidence="11" id="KW-1185">Reference proteome</keyword>
<evidence type="ECO:0000256" key="1">
    <source>
        <dbReference type="ARBA" id="ARBA00008165"/>
    </source>
</evidence>
<gene>
    <name evidence="10" type="ORF">IV417_09530</name>
</gene>
<dbReference type="PANTHER" id="PTHR42745:SF1">
    <property type="entry name" value="ARABINOSE 5-PHOSPHATE ISOMERASE KDSD"/>
    <property type="match status" value="1"/>
</dbReference>
<dbReference type="InterPro" id="IPR035474">
    <property type="entry name" value="SIS_Kpsf"/>
</dbReference>
<dbReference type="InterPro" id="IPR050986">
    <property type="entry name" value="GutQ/KpsF_isomerases"/>
</dbReference>
<dbReference type="GO" id="GO:0046872">
    <property type="term" value="F:metal ion binding"/>
    <property type="evidence" value="ECO:0007669"/>
    <property type="project" value="UniProtKB-KW"/>
</dbReference>
<dbReference type="CDD" id="cd04604">
    <property type="entry name" value="CBS_pair_SIS_assoc"/>
    <property type="match status" value="1"/>
</dbReference>
<feature type="site" description="Catalytically relevant" evidence="6">
    <location>
        <position position="113"/>
    </location>
</feature>
<feature type="binding site" evidence="5">
    <location>
        <position position="84"/>
    </location>
    <ligand>
        <name>Zn(2+)</name>
        <dbReference type="ChEBI" id="CHEBI:29105"/>
    </ligand>
</feature>
<dbReference type="SMART" id="SM00116">
    <property type="entry name" value="CBS"/>
    <property type="match status" value="2"/>
</dbReference>
<feature type="domain" description="CBS" evidence="8">
    <location>
        <begin position="275"/>
        <end position="326"/>
    </location>
</feature>
<dbReference type="SUPFAM" id="SSF53697">
    <property type="entry name" value="SIS domain"/>
    <property type="match status" value="1"/>
</dbReference>
<evidence type="ECO:0000313" key="10">
    <source>
        <dbReference type="EMBL" id="MBT0957628.1"/>
    </source>
</evidence>
<dbReference type="Proteomes" id="UP001315686">
    <property type="component" value="Unassembled WGS sequence"/>
</dbReference>
<evidence type="ECO:0000259" key="9">
    <source>
        <dbReference type="PROSITE" id="PS51464"/>
    </source>
</evidence>
<keyword evidence="5" id="KW-0862">Zinc</keyword>
<keyword evidence="2" id="KW-0677">Repeat</keyword>
<dbReference type="AlphaFoldDB" id="A0AAP2G487"/>
<dbReference type="EMBL" id="JADQAZ010000002">
    <property type="protein sequence ID" value="MBT0957628.1"/>
    <property type="molecule type" value="Genomic_DNA"/>
</dbReference>
<dbReference type="GO" id="GO:1901135">
    <property type="term" value="P:carbohydrate derivative metabolic process"/>
    <property type="evidence" value="ECO:0007669"/>
    <property type="project" value="InterPro"/>
</dbReference>
<proteinExistence type="inferred from homology"/>